<evidence type="ECO:0000259" key="8">
    <source>
        <dbReference type="Pfam" id="PF01490"/>
    </source>
</evidence>
<evidence type="ECO:0000256" key="3">
    <source>
        <dbReference type="ARBA" id="ARBA00022692"/>
    </source>
</evidence>
<protein>
    <recommendedName>
        <fullName evidence="8">Amino acid transporter transmembrane domain-containing protein</fullName>
    </recommendedName>
</protein>
<evidence type="ECO:0000256" key="1">
    <source>
        <dbReference type="ARBA" id="ARBA00004370"/>
    </source>
</evidence>
<comment type="subcellular location">
    <subcellularLocation>
        <location evidence="1">Membrane</location>
    </subcellularLocation>
</comment>
<evidence type="ECO:0000256" key="5">
    <source>
        <dbReference type="ARBA" id="ARBA00022989"/>
    </source>
</evidence>
<feature type="transmembrane region" description="Helical" evidence="7">
    <location>
        <begin position="55"/>
        <end position="73"/>
    </location>
</feature>
<keyword evidence="4" id="KW-0029">Amino-acid transport</keyword>
<keyword evidence="10" id="KW-1185">Reference proteome</keyword>
<evidence type="ECO:0000256" key="7">
    <source>
        <dbReference type="SAM" id="Phobius"/>
    </source>
</evidence>
<feature type="transmembrane region" description="Helical" evidence="7">
    <location>
        <begin position="320"/>
        <end position="339"/>
    </location>
</feature>
<name>A0A6D2JIC5_9BRAS</name>
<evidence type="ECO:0000256" key="4">
    <source>
        <dbReference type="ARBA" id="ARBA00022970"/>
    </source>
</evidence>
<evidence type="ECO:0000256" key="2">
    <source>
        <dbReference type="ARBA" id="ARBA00022448"/>
    </source>
</evidence>
<dbReference type="AlphaFoldDB" id="A0A6D2JIC5"/>
<keyword evidence="5 7" id="KW-1133">Transmembrane helix</keyword>
<keyword evidence="2" id="KW-0813">Transport</keyword>
<gene>
    <name evidence="9" type="ORF">MERR_LOCUS23834</name>
</gene>
<feature type="transmembrane region" description="Helical" evidence="7">
    <location>
        <begin position="79"/>
        <end position="98"/>
    </location>
</feature>
<keyword evidence="3 7" id="KW-0812">Transmembrane</keyword>
<feature type="transmembrane region" description="Helical" evidence="7">
    <location>
        <begin position="125"/>
        <end position="144"/>
    </location>
</feature>
<proteinExistence type="predicted"/>
<sequence length="384" mass="42301">MKQEEIFEQEREEVCFRQTTKKAKQSFQVMIALQVRHHRLRYPEATQMAISGHKVIGINILCGVAILTIPYAVKEGGWLGLFLLFCFGIITCYTGILLQRCLETSHGLHTYLDIGQAAFGTTGRILISMFAIVTTFIVLPTVWLKDLSLLSYLSGSVDEVGFRHSGQILDLSSLPVAVGIFGFGFTGHSVFPNIYSSMKEPSKFPMVLLTSFGFSTLFYIGIAVCGYTMFGDDIQSQFTLNLPQQFTSSKIAIWTAAVTPMMKYALTITPVVLSLEEILPCSNSEKKRSKGVSLIFRTILVLSTLVVALVFPFFATVAALIGSFIAMLIAFIFPCLCYLRLSKDRLTNTDIGVCIFIIIIGIVSGCCGTYSAIAKLIGETTNCH</sequence>
<feature type="transmembrane region" description="Helical" evidence="7">
    <location>
        <begin position="207"/>
        <end position="231"/>
    </location>
</feature>
<dbReference type="EMBL" id="CACVBM020001163">
    <property type="protein sequence ID" value="CAA7036599.1"/>
    <property type="molecule type" value="Genomic_DNA"/>
</dbReference>
<feature type="transmembrane region" description="Helical" evidence="7">
    <location>
        <begin position="351"/>
        <end position="373"/>
    </location>
</feature>
<dbReference type="GO" id="GO:0016020">
    <property type="term" value="C:membrane"/>
    <property type="evidence" value="ECO:0007669"/>
    <property type="project" value="UniProtKB-SubCell"/>
</dbReference>
<dbReference type="OrthoDB" id="655540at2759"/>
<accession>A0A6D2JIC5</accession>
<dbReference type="Pfam" id="PF01490">
    <property type="entry name" value="Aa_trans"/>
    <property type="match status" value="1"/>
</dbReference>
<dbReference type="Proteomes" id="UP000467841">
    <property type="component" value="Unassembled WGS sequence"/>
</dbReference>
<evidence type="ECO:0000256" key="6">
    <source>
        <dbReference type="ARBA" id="ARBA00023136"/>
    </source>
</evidence>
<dbReference type="PANTHER" id="PTHR48017">
    <property type="entry name" value="OS05G0424000 PROTEIN-RELATED"/>
    <property type="match status" value="1"/>
</dbReference>
<dbReference type="GO" id="GO:0006865">
    <property type="term" value="P:amino acid transport"/>
    <property type="evidence" value="ECO:0007669"/>
    <property type="project" value="UniProtKB-KW"/>
</dbReference>
<keyword evidence="6 7" id="KW-0472">Membrane</keyword>
<feature type="transmembrane region" description="Helical" evidence="7">
    <location>
        <begin position="174"/>
        <end position="195"/>
    </location>
</feature>
<comment type="caution">
    <text evidence="9">The sequence shown here is derived from an EMBL/GenBank/DDBJ whole genome shotgun (WGS) entry which is preliminary data.</text>
</comment>
<evidence type="ECO:0000313" key="9">
    <source>
        <dbReference type="EMBL" id="CAA7036599.1"/>
    </source>
</evidence>
<dbReference type="InterPro" id="IPR013057">
    <property type="entry name" value="AA_transpt_TM"/>
</dbReference>
<feature type="domain" description="Amino acid transporter transmembrane" evidence="8">
    <location>
        <begin position="128"/>
        <end position="373"/>
    </location>
</feature>
<evidence type="ECO:0000313" key="10">
    <source>
        <dbReference type="Proteomes" id="UP000467841"/>
    </source>
</evidence>
<feature type="transmembrane region" description="Helical" evidence="7">
    <location>
        <begin position="294"/>
        <end position="314"/>
    </location>
</feature>
<dbReference type="Gene3D" id="1.20.1740.10">
    <property type="entry name" value="Amino acid/polyamine transporter I"/>
    <property type="match status" value="1"/>
</dbReference>
<reference evidence="9" key="1">
    <citation type="submission" date="2020-01" db="EMBL/GenBank/DDBJ databases">
        <authorList>
            <person name="Mishra B."/>
        </authorList>
    </citation>
    <scope>NUCLEOTIDE SEQUENCE [LARGE SCALE GENOMIC DNA]</scope>
</reference>
<organism evidence="9 10">
    <name type="scientific">Microthlaspi erraticum</name>
    <dbReference type="NCBI Taxonomy" id="1685480"/>
    <lineage>
        <taxon>Eukaryota</taxon>
        <taxon>Viridiplantae</taxon>
        <taxon>Streptophyta</taxon>
        <taxon>Embryophyta</taxon>
        <taxon>Tracheophyta</taxon>
        <taxon>Spermatophyta</taxon>
        <taxon>Magnoliopsida</taxon>
        <taxon>eudicotyledons</taxon>
        <taxon>Gunneridae</taxon>
        <taxon>Pentapetalae</taxon>
        <taxon>rosids</taxon>
        <taxon>malvids</taxon>
        <taxon>Brassicales</taxon>
        <taxon>Brassicaceae</taxon>
        <taxon>Coluteocarpeae</taxon>
        <taxon>Microthlaspi</taxon>
    </lineage>
</organism>
<feature type="transmembrane region" description="Helical" evidence="7">
    <location>
        <begin position="251"/>
        <end position="273"/>
    </location>
</feature>